<dbReference type="Gene3D" id="2.30.130.40">
    <property type="entry name" value="LON domain-like"/>
    <property type="match status" value="1"/>
</dbReference>
<evidence type="ECO:0000313" key="2">
    <source>
        <dbReference type="EMBL" id="SEH98152.1"/>
    </source>
</evidence>
<name>A0A1H6MKN1_9RHOB</name>
<dbReference type="EMBL" id="FNXG01000003">
    <property type="protein sequence ID" value="SEH98152.1"/>
    <property type="molecule type" value="Genomic_DNA"/>
</dbReference>
<dbReference type="Proteomes" id="UP000199125">
    <property type="component" value="Unassembled WGS sequence"/>
</dbReference>
<organism evidence="2 3">
    <name type="scientific">Paracoccus alkenifer</name>
    <dbReference type="NCBI Taxonomy" id="65735"/>
    <lineage>
        <taxon>Bacteria</taxon>
        <taxon>Pseudomonadati</taxon>
        <taxon>Pseudomonadota</taxon>
        <taxon>Alphaproteobacteria</taxon>
        <taxon>Rhodobacterales</taxon>
        <taxon>Paracoccaceae</taxon>
        <taxon>Paracoccus</taxon>
    </lineage>
</organism>
<dbReference type="RefSeq" id="WP_090847981.1">
    <property type="nucleotide sequence ID" value="NZ_FNXG01000003.1"/>
</dbReference>
<dbReference type="InterPro" id="IPR003111">
    <property type="entry name" value="Lon_prtase_N"/>
</dbReference>
<sequence>MSAVLGAGPLPDTIPLFPLPGAVLLPRTRLPLHIFEPRYLQLVEDVLKSGHRLIGMIQPVGDGLAAVGTAGRLTMFSETDDGRFMVSLRAVSRFRLVEPIEGFTPYLRGQVDWTDWRGDRLSSVPADPGFDRPAFIARLGRYMEERGLSTDWNAAEEADDELLVNSLSMLLPLGVEEKQALLEAPDLAARRAMLDGLLEYALHGGDDEDEETLH</sequence>
<proteinExistence type="predicted"/>
<feature type="domain" description="Lon N-terminal" evidence="1">
    <location>
        <begin position="14"/>
        <end position="202"/>
    </location>
</feature>
<dbReference type="AlphaFoldDB" id="A0A1H6MKN1"/>
<dbReference type="STRING" id="65735.SAMN04488075_2052"/>
<dbReference type="OrthoDB" id="9806457at2"/>
<dbReference type="InterPro" id="IPR046336">
    <property type="entry name" value="Lon_prtase_N_sf"/>
</dbReference>
<protein>
    <recommendedName>
        <fullName evidence="1">Lon N-terminal domain-containing protein</fullName>
    </recommendedName>
</protein>
<dbReference type="PROSITE" id="PS51787">
    <property type="entry name" value="LON_N"/>
    <property type="match status" value="1"/>
</dbReference>
<dbReference type="SUPFAM" id="SSF88697">
    <property type="entry name" value="PUA domain-like"/>
    <property type="match status" value="1"/>
</dbReference>
<keyword evidence="3" id="KW-1185">Reference proteome</keyword>
<accession>A0A1H6MKN1</accession>
<dbReference type="Pfam" id="PF02190">
    <property type="entry name" value="LON_substr_bdg"/>
    <property type="match status" value="1"/>
</dbReference>
<dbReference type="PANTHER" id="PTHR46732">
    <property type="entry name" value="ATP-DEPENDENT PROTEASE LA (LON) DOMAIN PROTEIN"/>
    <property type="match status" value="1"/>
</dbReference>
<reference evidence="3" key="1">
    <citation type="submission" date="2016-10" db="EMBL/GenBank/DDBJ databases">
        <authorList>
            <person name="Varghese N."/>
            <person name="Submissions S."/>
        </authorList>
    </citation>
    <scope>NUCLEOTIDE SEQUENCE [LARGE SCALE GENOMIC DNA]</scope>
    <source>
        <strain evidence="3">DSM 11593</strain>
    </source>
</reference>
<evidence type="ECO:0000259" key="1">
    <source>
        <dbReference type="PROSITE" id="PS51787"/>
    </source>
</evidence>
<dbReference type="PANTHER" id="PTHR46732:SF8">
    <property type="entry name" value="ATP-DEPENDENT PROTEASE LA (LON) DOMAIN PROTEIN"/>
    <property type="match status" value="1"/>
</dbReference>
<dbReference type="InterPro" id="IPR015947">
    <property type="entry name" value="PUA-like_sf"/>
</dbReference>
<gene>
    <name evidence="2" type="ORF">SAMN04488075_2052</name>
</gene>
<dbReference type="SMART" id="SM00464">
    <property type="entry name" value="LON"/>
    <property type="match status" value="1"/>
</dbReference>
<evidence type="ECO:0000313" key="3">
    <source>
        <dbReference type="Proteomes" id="UP000199125"/>
    </source>
</evidence>